<protein>
    <submittedName>
        <fullName evidence="7">2-hydroxyacid dehydrogenase</fullName>
    </submittedName>
</protein>
<dbReference type="Proteomes" id="UP000604381">
    <property type="component" value="Unassembled WGS sequence"/>
</dbReference>
<dbReference type="Gene3D" id="3.40.50.720">
    <property type="entry name" value="NAD(P)-binding Rossmann-like Domain"/>
    <property type="match status" value="2"/>
</dbReference>
<dbReference type="PANTHER" id="PTHR10996">
    <property type="entry name" value="2-HYDROXYACID DEHYDROGENASE-RELATED"/>
    <property type="match status" value="1"/>
</dbReference>
<organism evidence="7 8">
    <name type="scientific">Candidatus Amphirhobacter heronislandensis</name>
    <dbReference type="NCBI Taxonomy" id="1732024"/>
    <lineage>
        <taxon>Bacteria</taxon>
        <taxon>Pseudomonadati</taxon>
        <taxon>Pseudomonadota</taxon>
        <taxon>Gammaproteobacteria</taxon>
        <taxon>Candidatus Tethybacterales</taxon>
        <taxon>Candidatus Tethybacteraceae</taxon>
        <taxon>Candidatus Amphirhobacter</taxon>
    </lineage>
</organism>
<dbReference type="Pfam" id="PF00389">
    <property type="entry name" value="2-Hacid_dh"/>
    <property type="match status" value="1"/>
</dbReference>
<dbReference type="GO" id="GO:0016618">
    <property type="term" value="F:hydroxypyruvate reductase [NAD(P)H] activity"/>
    <property type="evidence" value="ECO:0007669"/>
    <property type="project" value="TreeGrafter"/>
</dbReference>
<name>A0A930XY06_9GAMM</name>
<comment type="caution">
    <text evidence="7">The sequence shown here is derived from an EMBL/GenBank/DDBJ whole genome shotgun (WGS) entry which is preliminary data.</text>
</comment>
<evidence type="ECO:0000259" key="5">
    <source>
        <dbReference type="Pfam" id="PF00389"/>
    </source>
</evidence>
<evidence type="ECO:0000256" key="3">
    <source>
        <dbReference type="ARBA" id="ARBA00023027"/>
    </source>
</evidence>
<sequence length="310" mass="32542">MAWRVACCLDLAELPEVKARAEAEHELVAAEQAAADADSVDALITNSVFGVPAWAWTAPQLKIIACYGVGYDGIDAERAAAQGAWVSNTPGVLSDEVADLALGLMLALLRELPQADAHVRGGAWLAQGDYHLTDGLLGRRLGILGMGAIGREIAARAAPCKMEIAYASRTPKPELAWPFIADVRELAAWSDILCCVVPGDASTAGMVDAAVLDALGPQGYFVNVGRGTSVDEDALLAALRERRIAGAALDVYAQRERSAGAFKDLPNVLLSPHMGSGTLKTRTLMGMLVLDNIAAVQAGRPPLTPVNRPG</sequence>
<dbReference type="GO" id="GO:0051287">
    <property type="term" value="F:NAD binding"/>
    <property type="evidence" value="ECO:0007669"/>
    <property type="project" value="InterPro"/>
</dbReference>
<dbReference type="PANTHER" id="PTHR10996:SF178">
    <property type="entry name" value="2-HYDROXYACID DEHYDROGENASE YGL185C-RELATED"/>
    <property type="match status" value="1"/>
</dbReference>
<dbReference type="Pfam" id="PF02826">
    <property type="entry name" value="2-Hacid_dh_C"/>
    <property type="match status" value="1"/>
</dbReference>
<evidence type="ECO:0000313" key="8">
    <source>
        <dbReference type="Proteomes" id="UP000604381"/>
    </source>
</evidence>
<keyword evidence="1" id="KW-0521">NADP</keyword>
<keyword evidence="3" id="KW-0520">NAD</keyword>
<dbReference type="InterPro" id="IPR006140">
    <property type="entry name" value="D-isomer_DH_NAD-bd"/>
</dbReference>
<accession>A0A930XY06</accession>
<reference evidence="7" key="1">
    <citation type="submission" date="2020-10" db="EMBL/GenBank/DDBJ databases">
        <title>An improved Amphimedon queenslandica hologenome assembly reveals how three proteobacterial symbionts can extend the metabolic phenotypic of their marine sponge host.</title>
        <authorList>
            <person name="Degnan B."/>
            <person name="Degnan S."/>
            <person name="Xiang X."/>
        </authorList>
    </citation>
    <scope>NUCLEOTIDE SEQUENCE</scope>
    <source>
        <strain evidence="7">AqS2</strain>
    </source>
</reference>
<evidence type="ECO:0000256" key="1">
    <source>
        <dbReference type="ARBA" id="ARBA00022857"/>
    </source>
</evidence>
<evidence type="ECO:0000256" key="4">
    <source>
        <dbReference type="RuleBase" id="RU003719"/>
    </source>
</evidence>
<dbReference type="GO" id="GO:0005829">
    <property type="term" value="C:cytosol"/>
    <property type="evidence" value="ECO:0007669"/>
    <property type="project" value="TreeGrafter"/>
</dbReference>
<dbReference type="EMBL" id="JADHEI010000033">
    <property type="protein sequence ID" value="MBF2735204.1"/>
    <property type="molecule type" value="Genomic_DNA"/>
</dbReference>
<dbReference type="InterPro" id="IPR036291">
    <property type="entry name" value="NAD(P)-bd_dom_sf"/>
</dbReference>
<dbReference type="FunFam" id="3.40.50.720:FF:000213">
    <property type="entry name" value="Putative 2-hydroxyacid dehydrogenase"/>
    <property type="match status" value="1"/>
</dbReference>
<evidence type="ECO:0000259" key="6">
    <source>
        <dbReference type="Pfam" id="PF02826"/>
    </source>
</evidence>
<keyword evidence="2 4" id="KW-0560">Oxidoreductase</keyword>
<dbReference type="InterPro" id="IPR050223">
    <property type="entry name" value="D-isomer_2-hydroxyacid_DH"/>
</dbReference>
<dbReference type="SUPFAM" id="SSF52283">
    <property type="entry name" value="Formate/glycerate dehydrogenase catalytic domain-like"/>
    <property type="match status" value="1"/>
</dbReference>
<dbReference type="GO" id="GO:0030267">
    <property type="term" value="F:glyoxylate reductase (NADPH) activity"/>
    <property type="evidence" value="ECO:0007669"/>
    <property type="project" value="TreeGrafter"/>
</dbReference>
<feature type="domain" description="D-isomer specific 2-hydroxyacid dehydrogenase catalytic" evidence="5">
    <location>
        <begin position="30"/>
        <end position="307"/>
    </location>
</feature>
<evidence type="ECO:0000256" key="2">
    <source>
        <dbReference type="ARBA" id="ARBA00023002"/>
    </source>
</evidence>
<proteinExistence type="inferred from homology"/>
<comment type="similarity">
    <text evidence="4">Belongs to the D-isomer specific 2-hydroxyacid dehydrogenase family.</text>
</comment>
<gene>
    <name evidence="7" type="ORF">ISN26_03830</name>
</gene>
<evidence type="ECO:0000313" key="7">
    <source>
        <dbReference type="EMBL" id="MBF2735204.1"/>
    </source>
</evidence>
<dbReference type="AlphaFoldDB" id="A0A930XY06"/>
<dbReference type="InterPro" id="IPR006139">
    <property type="entry name" value="D-isomer_2_OHA_DH_cat_dom"/>
</dbReference>
<feature type="domain" description="D-isomer specific 2-hydroxyacid dehydrogenase NAD-binding" evidence="6">
    <location>
        <begin position="102"/>
        <end position="275"/>
    </location>
</feature>
<keyword evidence="8" id="KW-1185">Reference proteome</keyword>
<dbReference type="SUPFAM" id="SSF51735">
    <property type="entry name" value="NAD(P)-binding Rossmann-fold domains"/>
    <property type="match status" value="1"/>
</dbReference>